<feature type="binding site" evidence="3">
    <location>
        <position position="12"/>
    </location>
    <ligand>
        <name>a divalent metal cation</name>
        <dbReference type="ChEBI" id="CHEBI:60240"/>
        <label>1</label>
    </ligand>
</feature>
<dbReference type="GO" id="GO:0046872">
    <property type="term" value="F:metal ion binding"/>
    <property type="evidence" value="ECO:0007669"/>
    <property type="project" value="UniProtKB-KW"/>
</dbReference>
<dbReference type="PATRIC" id="fig|85874.4.peg.662"/>
<dbReference type="AlphaFoldDB" id="A0A101FFH6"/>
<evidence type="ECO:0000313" key="4">
    <source>
        <dbReference type="EMBL" id="KUK36078.1"/>
    </source>
</evidence>
<dbReference type="PANTHER" id="PTHR46124">
    <property type="entry name" value="D-AMINOACYL-TRNA DEACYLASE"/>
    <property type="match status" value="1"/>
</dbReference>
<dbReference type="Pfam" id="PF01026">
    <property type="entry name" value="TatD_DNase"/>
    <property type="match status" value="1"/>
</dbReference>
<dbReference type="InterPro" id="IPR001130">
    <property type="entry name" value="TatD-like"/>
</dbReference>
<proteinExistence type="predicted"/>
<name>A0A101FFH6_9THEO</name>
<dbReference type="SUPFAM" id="SSF51556">
    <property type="entry name" value="Metallo-dependent hydrolases"/>
    <property type="match status" value="1"/>
</dbReference>
<comment type="caution">
    <text evidence="4">The sequence shown here is derived from an EMBL/GenBank/DDBJ whole genome shotgun (WGS) entry which is preliminary data.</text>
</comment>
<gene>
    <name evidence="4" type="ORF">XD66_1216</name>
</gene>
<accession>A0A101FFH6</accession>
<feature type="binding site" evidence="3">
    <location>
        <position position="14"/>
    </location>
    <ligand>
        <name>a divalent metal cation</name>
        <dbReference type="ChEBI" id="CHEBI:60240"/>
        <label>1</label>
    </ligand>
</feature>
<dbReference type="CDD" id="cd01310">
    <property type="entry name" value="TatD_DNAse"/>
    <property type="match status" value="1"/>
</dbReference>
<evidence type="ECO:0000256" key="3">
    <source>
        <dbReference type="PIRSR" id="PIRSR005902-1"/>
    </source>
</evidence>
<feature type="binding site" evidence="3">
    <location>
        <position position="158"/>
    </location>
    <ligand>
        <name>a divalent metal cation</name>
        <dbReference type="ChEBI" id="CHEBI:60240"/>
        <label>2</label>
    </ligand>
</feature>
<dbReference type="EMBL" id="LGFO01000170">
    <property type="protein sequence ID" value="KUK36078.1"/>
    <property type="molecule type" value="Genomic_DNA"/>
</dbReference>
<reference evidence="5" key="1">
    <citation type="journal article" date="2015" name="MBio">
        <title>Genome-Resolved Metagenomic Analysis Reveals Roles for Candidate Phyla and Other Microbial Community Members in Biogeochemical Transformations in Oil Reservoirs.</title>
        <authorList>
            <person name="Hu P."/>
            <person name="Tom L."/>
            <person name="Singh A."/>
            <person name="Thomas B.C."/>
            <person name="Baker B.J."/>
            <person name="Piceno Y.M."/>
            <person name="Andersen G.L."/>
            <person name="Banfield J.F."/>
        </authorList>
    </citation>
    <scope>NUCLEOTIDE SEQUENCE [LARGE SCALE GENOMIC DNA]</scope>
</reference>
<dbReference type="NCBIfam" id="TIGR00010">
    <property type="entry name" value="YchF/TatD family DNA exonuclease"/>
    <property type="match status" value="1"/>
</dbReference>
<dbReference type="PANTHER" id="PTHR46124:SF2">
    <property type="entry name" value="D-AMINOACYL-TRNA DEACYLASE"/>
    <property type="match status" value="1"/>
</dbReference>
<dbReference type="InterPro" id="IPR018228">
    <property type="entry name" value="DNase_TatD-rel_CS"/>
</dbReference>
<evidence type="ECO:0000256" key="2">
    <source>
        <dbReference type="ARBA" id="ARBA00022801"/>
    </source>
</evidence>
<feature type="binding site" evidence="3">
    <location>
        <position position="134"/>
    </location>
    <ligand>
        <name>a divalent metal cation</name>
        <dbReference type="ChEBI" id="CHEBI:60240"/>
        <label>2</label>
    </ligand>
</feature>
<dbReference type="Proteomes" id="UP000053326">
    <property type="component" value="Unassembled WGS sequence"/>
</dbReference>
<sequence>MVVSTLEIIDTHAHLDDAKFAGDLDGVLSRAREAGVFRIICVGGDLTSSRHAVALAQEHEWIYAAVGVHPHDAAGVQPRTWDGLRLLASQERVVAWGEIGLDLHYNFSPPEKQEEVFRRQLEIAGELGLPVIIHDRDAHRETLEILKDYPGLPGVVFHCFSGDAGIAEECLARGYYFGIGGTLTYPKNGKLREVVRMLPLERIFLETDCPYLPPQPWRGKRNEPGYLPAVVEEISRVKGVSPEVVAGTTTMAAARFFRLVDHR</sequence>
<dbReference type="InterPro" id="IPR032466">
    <property type="entry name" value="Metal_Hydrolase"/>
</dbReference>
<dbReference type="FunFam" id="3.20.20.140:FF:000005">
    <property type="entry name" value="TatD family hydrolase"/>
    <property type="match status" value="1"/>
</dbReference>
<dbReference type="Gene3D" id="3.20.20.140">
    <property type="entry name" value="Metal-dependent hydrolases"/>
    <property type="match status" value="1"/>
</dbReference>
<evidence type="ECO:0000256" key="1">
    <source>
        <dbReference type="ARBA" id="ARBA00022723"/>
    </source>
</evidence>
<dbReference type="InterPro" id="IPR015991">
    <property type="entry name" value="TatD/YcfH-like"/>
</dbReference>
<dbReference type="GO" id="GO:0005829">
    <property type="term" value="C:cytosol"/>
    <property type="evidence" value="ECO:0007669"/>
    <property type="project" value="TreeGrafter"/>
</dbReference>
<organism evidence="4 5">
    <name type="scientific">Thermacetogenium phaeum</name>
    <dbReference type="NCBI Taxonomy" id="85874"/>
    <lineage>
        <taxon>Bacteria</taxon>
        <taxon>Bacillati</taxon>
        <taxon>Bacillota</taxon>
        <taxon>Clostridia</taxon>
        <taxon>Thermoanaerobacterales</taxon>
        <taxon>Thermoanaerobacteraceae</taxon>
        <taxon>Thermacetogenium</taxon>
    </lineage>
</organism>
<dbReference type="GO" id="GO:0016788">
    <property type="term" value="F:hydrolase activity, acting on ester bonds"/>
    <property type="evidence" value="ECO:0007669"/>
    <property type="project" value="InterPro"/>
</dbReference>
<feature type="binding site" evidence="3">
    <location>
        <position position="98"/>
    </location>
    <ligand>
        <name>a divalent metal cation</name>
        <dbReference type="ChEBI" id="CHEBI:60240"/>
        <label>1</label>
    </ligand>
</feature>
<feature type="binding site" evidence="3">
    <location>
        <position position="208"/>
    </location>
    <ligand>
        <name>a divalent metal cation</name>
        <dbReference type="ChEBI" id="CHEBI:60240"/>
        <label>1</label>
    </ligand>
</feature>
<keyword evidence="1 3" id="KW-0479">Metal-binding</keyword>
<dbReference type="PIRSF" id="PIRSF005902">
    <property type="entry name" value="DNase_TatD"/>
    <property type="match status" value="1"/>
</dbReference>
<protein>
    <submittedName>
        <fullName evidence="4">Deoxyribonuclease YabD</fullName>
    </submittedName>
</protein>
<dbReference type="GO" id="GO:0004536">
    <property type="term" value="F:DNA nuclease activity"/>
    <property type="evidence" value="ECO:0007669"/>
    <property type="project" value="InterPro"/>
</dbReference>
<dbReference type="PROSITE" id="PS01137">
    <property type="entry name" value="TATD_1"/>
    <property type="match status" value="1"/>
</dbReference>
<keyword evidence="2" id="KW-0378">Hydrolase</keyword>
<evidence type="ECO:0000313" key="5">
    <source>
        <dbReference type="Proteomes" id="UP000053326"/>
    </source>
</evidence>